<evidence type="ECO:0000256" key="5">
    <source>
        <dbReference type="ARBA" id="ARBA00023180"/>
    </source>
</evidence>
<protein>
    <recommendedName>
        <fullName evidence="6">Venom allergen-1</fullName>
    </recommendedName>
</protein>
<dbReference type="Gene3D" id="3.40.33.10">
    <property type="entry name" value="CAP"/>
    <property type="match status" value="1"/>
</dbReference>
<dbReference type="PRINTS" id="PR00838">
    <property type="entry name" value="V5ALLERGEN"/>
</dbReference>
<proteinExistence type="inferred from homology"/>
<dbReference type="FunFam" id="3.40.33.10:FF:000007">
    <property type="entry name" value="Venom allergen"/>
    <property type="match status" value="1"/>
</dbReference>
<dbReference type="GO" id="GO:0005576">
    <property type="term" value="C:extracellular region"/>
    <property type="evidence" value="ECO:0007669"/>
    <property type="project" value="UniProtKB-SubCell"/>
</dbReference>
<dbReference type="SMART" id="SM00198">
    <property type="entry name" value="SCP"/>
    <property type="match status" value="1"/>
</dbReference>
<dbReference type="SUPFAM" id="SSF55797">
    <property type="entry name" value="PR-1-like"/>
    <property type="match status" value="1"/>
</dbReference>
<dbReference type="EMBL" id="AXCP01007641">
    <property type="status" value="NOT_ANNOTATED_CDS"/>
    <property type="molecule type" value="Genomic_DNA"/>
</dbReference>
<dbReference type="PANTHER" id="PTHR10334">
    <property type="entry name" value="CYSTEINE-RICH SECRETORY PROTEIN-RELATED"/>
    <property type="match status" value="1"/>
</dbReference>
<keyword evidence="4" id="KW-0732">Signal</keyword>
<evidence type="ECO:0000259" key="7">
    <source>
        <dbReference type="SMART" id="SM00198"/>
    </source>
</evidence>
<keyword evidence="3" id="KW-0964">Secreted</keyword>
<feature type="domain" description="SCP" evidence="7">
    <location>
        <begin position="71"/>
        <end position="229"/>
    </location>
</feature>
<dbReference type="CDD" id="cd05380">
    <property type="entry name" value="CAP_euk"/>
    <property type="match status" value="1"/>
</dbReference>
<evidence type="ECO:0000256" key="1">
    <source>
        <dbReference type="ARBA" id="ARBA00004613"/>
    </source>
</evidence>
<dbReference type="InterPro" id="IPR002413">
    <property type="entry name" value="V5_allergen-like"/>
</dbReference>
<accession>A0A182J2U8</accession>
<evidence type="ECO:0000256" key="6">
    <source>
        <dbReference type="ARBA" id="ARBA00068306"/>
    </source>
</evidence>
<reference evidence="8" key="1">
    <citation type="submission" date="2022-08" db="UniProtKB">
        <authorList>
            <consortium name="EnsemblMetazoa"/>
        </authorList>
    </citation>
    <scope>IDENTIFICATION</scope>
    <source>
        <strain evidence="8">EBRO</strain>
    </source>
</reference>
<dbReference type="VEuPathDB" id="VectorBase:AATE010315"/>
<evidence type="ECO:0000256" key="2">
    <source>
        <dbReference type="ARBA" id="ARBA00009923"/>
    </source>
</evidence>
<comment type="subcellular location">
    <subcellularLocation>
        <location evidence="1">Secreted</location>
    </subcellularLocation>
</comment>
<name>A0A182J2U8_ANOAO</name>
<dbReference type="Pfam" id="PF00188">
    <property type="entry name" value="CAP"/>
    <property type="match status" value="1"/>
</dbReference>
<dbReference type="InterPro" id="IPR014044">
    <property type="entry name" value="CAP_dom"/>
</dbReference>
<sequence>LSHLQHVPFRDLYCSHDPILFLLGLIGFIESVDYCELHCEGEPNVGCNPPPLSGGPQCFGLSARVVPITQALTSRILDRHNRHRSTLATGGLDPFPPARRMATLQWDAELASQAGHNVRSCIFEHDRCRDTEAFRWAGQNLAITRYFGQVTVESLIDRFIASWWNEHQQTSPDDIESYPSRSSAVIGHFTQMASDRTWKVGCAMQNWIEGGLWNTYYFACDYSFTNLIDEPVYVWGRTASGCTTGENTVYPGLCSTNEVVESVPYS</sequence>
<dbReference type="PIRSF" id="PIRSF038921">
    <property type="entry name" value="P14a"/>
    <property type="match status" value="1"/>
</dbReference>
<evidence type="ECO:0000313" key="8">
    <source>
        <dbReference type="EnsemblMetazoa" id="AATE010315-PA.1"/>
    </source>
</evidence>
<keyword evidence="5" id="KW-0325">Glycoprotein</keyword>
<comment type="similarity">
    <text evidence="2">Belongs to the CRISP family.</text>
</comment>
<evidence type="ECO:0000256" key="4">
    <source>
        <dbReference type="ARBA" id="ARBA00022729"/>
    </source>
</evidence>
<dbReference type="AlphaFoldDB" id="A0A182J2U8"/>
<dbReference type="InterPro" id="IPR035940">
    <property type="entry name" value="CAP_sf"/>
</dbReference>
<organism evidence="8">
    <name type="scientific">Anopheles atroparvus</name>
    <name type="common">European mosquito</name>
    <dbReference type="NCBI Taxonomy" id="41427"/>
    <lineage>
        <taxon>Eukaryota</taxon>
        <taxon>Metazoa</taxon>
        <taxon>Ecdysozoa</taxon>
        <taxon>Arthropoda</taxon>
        <taxon>Hexapoda</taxon>
        <taxon>Insecta</taxon>
        <taxon>Pterygota</taxon>
        <taxon>Neoptera</taxon>
        <taxon>Endopterygota</taxon>
        <taxon>Diptera</taxon>
        <taxon>Nematocera</taxon>
        <taxon>Culicoidea</taxon>
        <taxon>Culicidae</taxon>
        <taxon>Anophelinae</taxon>
        <taxon>Anopheles</taxon>
    </lineage>
</organism>
<dbReference type="InterPro" id="IPR034763">
    <property type="entry name" value="P14a_insect"/>
</dbReference>
<dbReference type="InterPro" id="IPR001283">
    <property type="entry name" value="CRISP-related"/>
</dbReference>
<evidence type="ECO:0000256" key="3">
    <source>
        <dbReference type="ARBA" id="ARBA00022525"/>
    </source>
</evidence>
<dbReference type="EnsemblMetazoa" id="AATE010315-RA">
    <property type="protein sequence ID" value="AATE010315-PA.1"/>
    <property type="gene ID" value="AATE010315"/>
</dbReference>